<protein>
    <submittedName>
        <fullName evidence="3">Alpha/beta fold hydrolase</fullName>
    </submittedName>
</protein>
<proteinExistence type="predicted"/>
<gene>
    <name evidence="3" type="ORF">OIK42_01615</name>
</gene>
<keyword evidence="1" id="KW-1133">Transmembrane helix</keyword>
<dbReference type="Pfam" id="PF00151">
    <property type="entry name" value="Lipase"/>
    <property type="match status" value="1"/>
</dbReference>
<feature type="domain" description="Lipase" evidence="2">
    <location>
        <begin position="62"/>
        <end position="175"/>
    </location>
</feature>
<dbReference type="Gene3D" id="3.40.50.1820">
    <property type="entry name" value="alpha/beta hydrolase"/>
    <property type="match status" value="1"/>
</dbReference>
<comment type="caution">
    <text evidence="3">The sequence shown here is derived from an EMBL/GenBank/DDBJ whole genome shotgun (WGS) entry which is preliminary data.</text>
</comment>
<name>A0ABT5KZ37_9ALTE</name>
<keyword evidence="1" id="KW-0472">Membrane</keyword>
<keyword evidence="3" id="KW-0378">Hydrolase</keyword>
<dbReference type="GO" id="GO:0016787">
    <property type="term" value="F:hydrolase activity"/>
    <property type="evidence" value="ECO:0007669"/>
    <property type="project" value="UniProtKB-KW"/>
</dbReference>
<reference evidence="3 4" key="1">
    <citation type="submission" date="2022-10" db="EMBL/GenBank/DDBJ databases">
        <title>Alteromonas sp. chi3 Genome sequencing.</title>
        <authorList>
            <person name="Park S."/>
        </authorList>
    </citation>
    <scope>NUCLEOTIDE SEQUENCE [LARGE SCALE GENOMIC DNA]</scope>
    <source>
        <strain evidence="4">chi3</strain>
    </source>
</reference>
<evidence type="ECO:0000256" key="1">
    <source>
        <dbReference type="SAM" id="Phobius"/>
    </source>
</evidence>
<evidence type="ECO:0000313" key="3">
    <source>
        <dbReference type="EMBL" id="MDC8829449.1"/>
    </source>
</evidence>
<evidence type="ECO:0000313" key="4">
    <source>
        <dbReference type="Proteomes" id="UP001218788"/>
    </source>
</evidence>
<feature type="transmembrane region" description="Helical" evidence="1">
    <location>
        <begin position="20"/>
        <end position="46"/>
    </location>
</feature>
<organism evidence="3 4">
    <name type="scientific">Alteromonas gilva</name>
    <dbReference type="NCBI Taxonomy" id="2987522"/>
    <lineage>
        <taxon>Bacteria</taxon>
        <taxon>Pseudomonadati</taxon>
        <taxon>Pseudomonadota</taxon>
        <taxon>Gammaproteobacteria</taxon>
        <taxon>Alteromonadales</taxon>
        <taxon>Alteromonadaceae</taxon>
        <taxon>Alteromonas/Salinimonas group</taxon>
        <taxon>Alteromonas</taxon>
    </lineage>
</organism>
<dbReference type="SUPFAM" id="SSF53474">
    <property type="entry name" value="alpha/beta-Hydrolases"/>
    <property type="match status" value="1"/>
</dbReference>
<dbReference type="InterPro" id="IPR013818">
    <property type="entry name" value="Lipase"/>
</dbReference>
<keyword evidence="4" id="KW-1185">Reference proteome</keyword>
<dbReference type="InterPro" id="IPR029058">
    <property type="entry name" value="AB_hydrolase_fold"/>
</dbReference>
<sequence length="274" mass="31248">MAQWKFLNNVVCKRTVQSWLIILFVWPAIPFVVVTLGLLAFSYFPWPLTFDIDAPVVAGNKEELIILIHGKDDSPDTWPTAFAKELEKSVLTDTQQVVTVDWYEYSTNLFRSANNARRIGHQLAEVLLENKQLKKVHVIAHSAGSFMAYGYCEMLKEINPEVLVHTTYLDPLGPYSGFQWHYGTQNFGSCADISDAYIDINDNVPGSNVPVEHTHTFDVSALRGLDKTYQGTAHMWPVQYYRSAVISGQLPFWEPGEEVLERYPRRQQTVFEGQ</sequence>
<accession>A0ABT5KZ37</accession>
<dbReference type="EMBL" id="JAQQXP010000001">
    <property type="protein sequence ID" value="MDC8829449.1"/>
    <property type="molecule type" value="Genomic_DNA"/>
</dbReference>
<keyword evidence="1" id="KW-0812">Transmembrane</keyword>
<dbReference type="RefSeq" id="WP_273637807.1">
    <property type="nucleotide sequence ID" value="NZ_JAQQXP010000001.1"/>
</dbReference>
<evidence type="ECO:0000259" key="2">
    <source>
        <dbReference type="Pfam" id="PF00151"/>
    </source>
</evidence>
<dbReference type="Proteomes" id="UP001218788">
    <property type="component" value="Unassembled WGS sequence"/>
</dbReference>